<dbReference type="InterPro" id="IPR017034">
    <property type="entry name" value="Abi_system_AbiD/AbiF"/>
</dbReference>
<dbReference type="EMBL" id="JACRTE010000045">
    <property type="protein sequence ID" value="MBC8597528.1"/>
    <property type="molecule type" value="Genomic_DNA"/>
</dbReference>
<dbReference type="Proteomes" id="UP000647416">
    <property type="component" value="Unassembled WGS sequence"/>
</dbReference>
<proteinExistence type="predicted"/>
<dbReference type="AlphaFoldDB" id="A0A926F814"/>
<accession>A0A926F814</accession>
<dbReference type="Pfam" id="PF07751">
    <property type="entry name" value="Abi_2"/>
    <property type="match status" value="1"/>
</dbReference>
<evidence type="ECO:0000313" key="2">
    <source>
        <dbReference type="Proteomes" id="UP000647416"/>
    </source>
</evidence>
<dbReference type="InterPro" id="IPR011664">
    <property type="entry name" value="Abi_system_AbiD/AbiF-like"/>
</dbReference>
<reference evidence="1" key="1">
    <citation type="submission" date="2020-08" db="EMBL/GenBank/DDBJ databases">
        <title>Genome public.</title>
        <authorList>
            <person name="Liu C."/>
            <person name="Sun Q."/>
        </authorList>
    </citation>
    <scope>NUCLEOTIDE SEQUENCE</scope>
    <source>
        <strain evidence="1">NSJ-50</strain>
    </source>
</reference>
<comment type="caution">
    <text evidence="1">The sequence shown here is derived from an EMBL/GenBank/DDBJ whole genome shotgun (WGS) entry which is preliminary data.</text>
</comment>
<protein>
    <submittedName>
        <fullName evidence="1">Abi family protein</fullName>
    </submittedName>
</protein>
<keyword evidence="2" id="KW-1185">Reference proteome</keyword>
<dbReference type="RefSeq" id="WP_262432796.1">
    <property type="nucleotide sequence ID" value="NZ_JACRTE010000045.1"/>
</dbReference>
<name>A0A926F814_9FIRM</name>
<gene>
    <name evidence="1" type="ORF">H8706_11760</name>
</gene>
<evidence type="ECO:0000313" key="1">
    <source>
        <dbReference type="EMBL" id="MBC8597528.1"/>
    </source>
</evidence>
<organism evidence="1 2">
    <name type="scientific">Qingrenia yutianensis</name>
    <dbReference type="NCBI Taxonomy" id="2763676"/>
    <lineage>
        <taxon>Bacteria</taxon>
        <taxon>Bacillati</taxon>
        <taxon>Bacillota</taxon>
        <taxon>Clostridia</taxon>
        <taxon>Eubacteriales</taxon>
        <taxon>Oscillospiraceae</taxon>
        <taxon>Qingrenia</taxon>
    </lineage>
</organism>
<dbReference type="PIRSF" id="PIRSF034934">
    <property type="entry name" value="AbiF_AbiD"/>
    <property type="match status" value="1"/>
</dbReference>
<sequence>MELKKHQVPMTIDEQVENLKELGLVINDEEAVKEFLNDVSYFRLIKAYSIGLKKKNDNYNQGVTFDMIKELYLFNCNFRQALFAQIEKVEINLRCRIANHFSYKYGNFGYEDAANFENEDYHSHFLAEINSEVDRNSKSAFVKNFRNNYETDKIPMYALIELFSFGTLSKFYKNMKQEDKKVVARIYGVKYTYLESWIEHIAFVRNICAHYGRLYNVNLSKTPALYKQYTKQGISSVRVFATLVCLSNILPRDRHWNDFIDLIETLLDKYPNVKMELMGFPTNWKDVLI</sequence>